<dbReference type="STRING" id="1211777.BN77_2540"/>
<organism evidence="3 4">
    <name type="scientific">Rhizobium mesoamericanum STM3625</name>
    <dbReference type="NCBI Taxonomy" id="1211777"/>
    <lineage>
        <taxon>Bacteria</taxon>
        <taxon>Pseudomonadati</taxon>
        <taxon>Pseudomonadota</taxon>
        <taxon>Alphaproteobacteria</taxon>
        <taxon>Hyphomicrobiales</taxon>
        <taxon>Rhizobiaceae</taxon>
        <taxon>Rhizobium/Agrobacterium group</taxon>
        <taxon>Rhizobium</taxon>
    </lineage>
</organism>
<evidence type="ECO:0000313" key="3">
    <source>
        <dbReference type="EMBL" id="CCM75387.1"/>
    </source>
</evidence>
<dbReference type="InterPro" id="IPR021682">
    <property type="entry name" value="DUF2933"/>
</dbReference>
<gene>
    <name evidence="3" type="ORF">BN77_2540</name>
</gene>
<name>K0PVZ3_9HYPH</name>
<dbReference type="RefSeq" id="WP_007532077.1">
    <property type="nucleotide sequence ID" value="NZ_HF536772.1"/>
</dbReference>
<feature type="transmembrane region" description="Helical" evidence="2">
    <location>
        <begin position="37"/>
        <end position="56"/>
    </location>
</feature>
<dbReference type="eggNOG" id="ENOG5032UZ7">
    <property type="taxonomic scope" value="Bacteria"/>
</dbReference>
<comment type="caution">
    <text evidence="3">The sequence shown here is derived from an EMBL/GenBank/DDBJ whole genome shotgun (WGS) entry which is preliminary data.</text>
</comment>
<evidence type="ECO:0000256" key="1">
    <source>
        <dbReference type="SAM" id="MobiDB-lite"/>
    </source>
</evidence>
<protein>
    <submittedName>
        <fullName evidence="3">Putative transmembrane protein</fullName>
    </submittedName>
</protein>
<keyword evidence="4" id="KW-1185">Reference proteome</keyword>
<keyword evidence="2 3" id="KW-0812">Transmembrane</keyword>
<accession>K0PVZ3</accession>
<sequence length="89" mass="10110">MNDNYPPHAWSTYSRTVFIAFVVIALGLIAYEHRVHVLGILPWLLILACPLMHLFMHHGHGGHSVHSGHDHAGHQAGMNQRWRKESDDV</sequence>
<feature type="transmembrane region" description="Helical" evidence="2">
    <location>
        <begin position="12"/>
        <end position="31"/>
    </location>
</feature>
<dbReference type="Pfam" id="PF11666">
    <property type="entry name" value="DUF2933"/>
    <property type="match status" value="1"/>
</dbReference>
<evidence type="ECO:0000256" key="2">
    <source>
        <dbReference type="SAM" id="Phobius"/>
    </source>
</evidence>
<evidence type="ECO:0000313" key="4">
    <source>
        <dbReference type="Proteomes" id="UP000009319"/>
    </source>
</evidence>
<keyword evidence="2" id="KW-1133">Transmembrane helix</keyword>
<dbReference type="AlphaFoldDB" id="K0PVZ3"/>
<dbReference type="Proteomes" id="UP000009319">
    <property type="component" value="Unassembled WGS sequence"/>
</dbReference>
<proteinExistence type="predicted"/>
<reference evidence="3 4" key="1">
    <citation type="journal article" date="2013" name="Genome Announc.">
        <title>Draft Genome Sequence of Rhizobium mesoamericanum STM3625, a Nitrogen-Fixing Symbiont of Mimosa pudica Isolated in French Guiana (South America).</title>
        <authorList>
            <person name="Moulin L."/>
            <person name="Mornico D."/>
            <person name="Melkonian R."/>
            <person name="Klonowska A."/>
        </authorList>
    </citation>
    <scope>NUCLEOTIDE SEQUENCE [LARGE SCALE GENOMIC DNA]</scope>
    <source>
        <strain evidence="3 4">STM3625</strain>
    </source>
</reference>
<feature type="region of interest" description="Disordered" evidence="1">
    <location>
        <begin position="61"/>
        <end position="89"/>
    </location>
</feature>
<dbReference type="HOGENOM" id="CLU_171581_0_1_5"/>
<dbReference type="EMBL" id="CANI01000015">
    <property type="protein sequence ID" value="CCM75387.1"/>
    <property type="molecule type" value="Genomic_DNA"/>
</dbReference>
<keyword evidence="2" id="KW-0472">Membrane</keyword>